<dbReference type="Gene3D" id="3.40.190.10">
    <property type="entry name" value="Periplasmic binding protein-like II"/>
    <property type="match status" value="1"/>
</dbReference>
<dbReference type="Proteomes" id="UP000284109">
    <property type="component" value="Unassembled WGS sequence"/>
</dbReference>
<sequence length="311" mass="35673">MTKFSHKLFKIIGLLSLFSLLSSCSLPGLSAAERNPNSVRVAATTSTESQILAYMISDLIEHETNLHTSIVNNMGSASMMHEALVRRNADIQSTSFNGTELTGTLQMSPTKDPQKATHEVRRELKKRYDQTYYPTYGFADTYAFMVKQKTAQKYQLQKVSDLSKVAQQFSVGVDSIWLNHKGDGYKDFVHYYGFEFKRAHPMQIGLVYSALAANKMDVVLGYSTDGRIDSYHLQQLKDDKRFFPPYQCSLVVNNYLLREHPQLKPLLHRLDDKINLHTMRKLNYQVDDQLLEPQVAAHQFLVKNNYFRGEK</sequence>
<keyword evidence="4" id="KW-1185">Reference proteome</keyword>
<feature type="domain" description="ABC-type glycine betaine transport system substrate-binding" evidence="2">
    <location>
        <begin position="38"/>
        <end position="301"/>
    </location>
</feature>
<dbReference type="Pfam" id="PF04069">
    <property type="entry name" value="OpuAC"/>
    <property type="match status" value="1"/>
</dbReference>
<dbReference type="CDD" id="cd13608">
    <property type="entry name" value="PBP2_OpuCC_like"/>
    <property type="match status" value="1"/>
</dbReference>
<dbReference type="SUPFAM" id="SSF53850">
    <property type="entry name" value="Periplasmic binding protein-like II"/>
    <property type="match status" value="1"/>
</dbReference>
<accession>A0A417ZJU9</accession>
<protein>
    <submittedName>
        <fullName evidence="3">Osmoprotectant ABC transporter substrate-binding protein</fullName>
    </submittedName>
</protein>
<evidence type="ECO:0000259" key="2">
    <source>
        <dbReference type="Pfam" id="PF04069"/>
    </source>
</evidence>
<gene>
    <name evidence="3" type="ORF">DS831_02275</name>
</gene>
<reference evidence="3 4" key="1">
    <citation type="submission" date="2018-07" db="EMBL/GenBank/DDBJ databases">
        <title>Genome sequences of six Lactobacillus spp. isolated from bumble bee guts.</title>
        <authorList>
            <person name="Motta E.V.S."/>
            <person name="Moran N.A."/>
        </authorList>
    </citation>
    <scope>NUCLEOTIDE SEQUENCE [LARGE SCALE GENOMIC DNA]</scope>
    <source>
        <strain evidence="3 4">BI-1.1</strain>
    </source>
</reference>
<dbReference type="InterPro" id="IPR007210">
    <property type="entry name" value="ABC_Gly_betaine_transp_sub-bd"/>
</dbReference>
<dbReference type="PROSITE" id="PS51257">
    <property type="entry name" value="PROKAR_LIPOPROTEIN"/>
    <property type="match status" value="1"/>
</dbReference>
<dbReference type="RefSeq" id="WP_118899973.1">
    <property type="nucleotide sequence ID" value="NZ_QOCR01000001.1"/>
</dbReference>
<name>A0A417ZJU9_9LACO</name>
<keyword evidence="1" id="KW-0732">Signal</keyword>
<dbReference type="GO" id="GO:0043190">
    <property type="term" value="C:ATP-binding cassette (ABC) transporter complex"/>
    <property type="evidence" value="ECO:0007669"/>
    <property type="project" value="InterPro"/>
</dbReference>
<evidence type="ECO:0000256" key="1">
    <source>
        <dbReference type="SAM" id="SignalP"/>
    </source>
</evidence>
<dbReference type="OrthoDB" id="9801163at2"/>
<evidence type="ECO:0000313" key="3">
    <source>
        <dbReference type="EMBL" id="RHW52173.1"/>
    </source>
</evidence>
<dbReference type="GO" id="GO:0022857">
    <property type="term" value="F:transmembrane transporter activity"/>
    <property type="evidence" value="ECO:0007669"/>
    <property type="project" value="InterPro"/>
</dbReference>
<comment type="caution">
    <text evidence="3">The sequence shown here is derived from an EMBL/GenBank/DDBJ whole genome shotgun (WGS) entry which is preliminary data.</text>
</comment>
<organism evidence="3 4">
    <name type="scientific">Bombilactobacillus bombi</name>
    <dbReference type="NCBI Taxonomy" id="1303590"/>
    <lineage>
        <taxon>Bacteria</taxon>
        <taxon>Bacillati</taxon>
        <taxon>Bacillota</taxon>
        <taxon>Bacilli</taxon>
        <taxon>Lactobacillales</taxon>
        <taxon>Lactobacillaceae</taxon>
        <taxon>Bombilactobacillus</taxon>
    </lineage>
</organism>
<dbReference type="Gene3D" id="3.40.190.120">
    <property type="entry name" value="Osmoprotection protein (prox), domain 2"/>
    <property type="match status" value="1"/>
</dbReference>
<proteinExistence type="predicted"/>
<feature type="chain" id="PRO_5019220042" evidence="1">
    <location>
        <begin position="32"/>
        <end position="311"/>
    </location>
</feature>
<evidence type="ECO:0000313" key="4">
    <source>
        <dbReference type="Proteomes" id="UP000284109"/>
    </source>
</evidence>
<dbReference type="AlphaFoldDB" id="A0A417ZJU9"/>
<feature type="signal peptide" evidence="1">
    <location>
        <begin position="1"/>
        <end position="31"/>
    </location>
</feature>
<dbReference type="EMBL" id="QOCR01000001">
    <property type="protein sequence ID" value="RHW52173.1"/>
    <property type="molecule type" value="Genomic_DNA"/>
</dbReference>